<organism evidence="3 4">
    <name type="scientific">Vittaforma corneae (strain ATCC 50505)</name>
    <name type="common">Microsporidian parasite</name>
    <name type="synonym">Nosema corneum</name>
    <dbReference type="NCBI Taxonomy" id="993615"/>
    <lineage>
        <taxon>Eukaryota</taxon>
        <taxon>Fungi</taxon>
        <taxon>Fungi incertae sedis</taxon>
        <taxon>Microsporidia</taxon>
        <taxon>Nosematidae</taxon>
        <taxon>Vittaforma</taxon>
    </lineage>
</organism>
<dbReference type="CDD" id="cd06257">
    <property type="entry name" value="DnaJ"/>
    <property type="match status" value="1"/>
</dbReference>
<keyword evidence="1" id="KW-0472">Membrane</keyword>
<protein>
    <recommendedName>
        <fullName evidence="2">J domain-containing protein</fullName>
    </recommendedName>
</protein>
<dbReference type="HOGENOM" id="CLU_886238_0_0_1"/>
<dbReference type="Pfam" id="PF00226">
    <property type="entry name" value="DnaJ"/>
    <property type="match status" value="1"/>
</dbReference>
<dbReference type="SUPFAM" id="SSF46565">
    <property type="entry name" value="Chaperone J-domain"/>
    <property type="match status" value="1"/>
</dbReference>
<dbReference type="RefSeq" id="XP_007604154.1">
    <property type="nucleotide sequence ID" value="XM_007604092.1"/>
</dbReference>
<name>L2GN28_VITCO</name>
<feature type="transmembrane region" description="Helical" evidence="1">
    <location>
        <begin position="87"/>
        <end position="110"/>
    </location>
</feature>
<feature type="transmembrane region" description="Helical" evidence="1">
    <location>
        <begin position="116"/>
        <end position="134"/>
    </location>
</feature>
<keyword evidence="4" id="KW-1185">Reference proteome</keyword>
<feature type="transmembrane region" description="Helical" evidence="1">
    <location>
        <begin position="267"/>
        <end position="286"/>
    </location>
</feature>
<dbReference type="GeneID" id="19881419"/>
<dbReference type="SMART" id="SM00271">
    <property type="entry name" value="DnaJ"/>
    <property type="match status" value="1"/>
</dbReference>
<keyword evidence="1" id="KW-1133">Transmembrane helix</keyword>
<dbReference type="PROSITE" id="PS50076">
    <property type="entry name" value="DNAJ_2"/>
    <property type="match status" value="1"/>
</dbReference>
<feature type="transmembrane region" description="Helical" evidence="1">
    <location>
        <begin position="146"/>
        <end position="167"/>
    </location>
</feature>
<dbReference type="VEuPathDB" id="MicrosporidiaDB:VICG_00703"/>
<evidence type="ECO:0000256" key="1">
    <source>
        <dbReference type="SAM" id="Phobius"/>
    </source>
</evidence>
<proteinExistence type="predicted"/>
<evidence type="ECO:0000313" key="3">
    <source>
        <dbReference type="EMBL" id="ELA42303.1"/>
    </source>
</evidence>
<reference evidence="4" key="1">
    <citation type="submission" date="2011-05" db="EMBL/GenBank/DDBJ databases">
        <title>The genome sequence of Vittaforma corneae strain ATCC 50505.</title>
        <authorList>
            <consortium name="The Broad Institute Genome Sequencing Platform"/>
            <person name="Cuomo C."/>
            <person name="Didier E."/>
            <person name="Bowers L."/>
            <person name="Young S.K."/>
            <person name="Zeng Q."/>
            <person name="Gargeya S."/>
            <person name="Fitzgerald M."/>
            <person name="Haas B."/>
            <person name="Abouelleil A."/>
            <person name="Alvarado L."/>
            <person name="Arachchi H.M."/>
            <person name="Berlin A."/>
            <person name="Chapman S.B."/>
            <person name="Gearin G."/>
            <person name="Goldberg J."/>
            <person name="Griggs A."/>
            <person name="Gujja S."/>
            <person name="Hansen M."/>
            <person name="Heiman D."/>
            <person name="Howarth C."/>
            <person name="Larimer J."/>
            <person name="Lui A."/>
            <person name="MacDonald P.J.P."/>
            <person name="McCowen C."/>
            <person name="Montmayeur A."/>
            <person name="Murphy C."/>
            <person name="Neiman D."/>
            <person name="Pearson M."/>
            <person name="Priest M."/>
            <person name="Roberts A."/>
            <person name="Saif S."/>
            <person name="Shea T."/>
            <person name="Sisk P."/>
            <person name="Stolte C."/>
            <person name="Sykes S."/>
            <person name="Wortman J."/>
            <person name="Nusbaum C."/>
            <person name="Birren B."/>
        </authorList>
    </citation>
    <scope>NUCLEOTIDE SEQUENCE [LARGE SCALE GENOMIC DNA]</scope>
    <source>
        <strain evidence="4">ATCC 50505</strain>
    </source>
</reference>
<feature type="transmembrane region" description="Helical" evidence="1">
    <location>
        <begin position="201"/>
        <end position="219"/>
    </location>
</feature>
<accession>L2GN28</accession>
<dbReference type="OrthoDB" id="2190196at2759"/>
<gene>
    <name evidence="3" type="ORF">VICG_00703</name>
</gene>
<dbReference type="InParanoid" id="L2GN28"/>
<dbReference type="PRINTS" id="PR00625">
    <property type="entry name" value="JDOMAIN"/>
</dbReference>
<dbReference type="AlphaFoldDB" id="L2GN28"/>
<evidence type="ECO:0000313" key="4">
    <source>
        <dbReference type="Proteomes" id="UP000011082"/>
    </source>
</evidence>
<dbReference type="InterPro" id="IPR036869">
    <property type="entry name" value="J_dom_sf"/>
</dbReference>
<feature type="transmembrane region" description="Helical" evidence="1">
    <location>
        <begin position="225"/>
        <end position="247"/>
    </location>
</feature>
<sequence length="314" mass="36534">MPILYESLHVSQNATQEEIEKSYRILTYIYLNSNDKEKLLDLNTAYNVLRDPYNRAFYDKFGDRFVKNLLNPNESYFITRFFTKLNVTLLFTFIYSHIINYFFLGSIFMIFTYSNIFRFSLFIFSPILLILIHIRSSQHFNSDNPYFSRFNIATWICVLNALSILTISGNLHFSYLLLTETILNTYIWIRTAYKNNLKVKMALFLTVKSFLLMLYYTPLDCFYSFIPSAIFLSFVFVHKGVGVFLGLSSLPMCLSIYLKGDGLASKISIFLHVVHSAIGLLLIHYVTRFLIDLFVNQETIIVKALLKSQSDGSV</sequence>
<dbReference type="STRING" id="993615.L2GN28"/>
<dbReference type="InterPro" id="IPR001623">
    <property type="entry name" value="DnaJ_domain"/>
</dbReference>
<evidence type="ECO:0000259" key="2">
    <source>
        <dbReference type="PROSITE" id="PS50076"/>
    </source>
</evidence>
<dbReference type="Proteomes" id="UP000011082">
    <property type="component" value="Unassembled WGS sequence"/>
</dbReference>
<keyword evidence="1" id="KW-0812">Transmembrane</keyword>
<dbReference type="Gene3D" id="1.10.287.110">
    <property type="entry name" value="DnaJ domain"/>
    <property type="match status" value="1"/>
</dbReference>
<dbReference type="EMBL" id="JH370133">
    <property type="protein sequence ID" value="ELA42303.1"/>
    <property type="molecule type" value="Genomic_DNA"/>
</dbReference>
<feature type="domain" description="J" evidence="2">
    <location>
        <begin position="3"/>
        <end position="62"/>
    </location>
</feature>